<proteinExistence type="predicted"/>
<feature type="transmembrane region" description="Helical" evidence="1">
    <location>
        <begin position="33"/>
        <end position="53"/>
    </location>
</feature>
<gene>
    <name evidence="2" type="ORF">HGB38_16165</name>
</gene>
<keyword evidence="3" id="KW-1185">Reference proteome</keyword>
<keyword evidence="1" id="KW-0472">Membrane</keyword>
<sequence>MSFHNQHAEGGDHSTIFQVGRDFIHGIVLTKRGIAIAVAVGLVIVYLTVWQAARLNYRTTADRCLHALSDILGSASETLSLELQIATGRSSPTNVRPPVWALFADRKNSVSVDCPMSDESFFPAQWIQTFYDTYEMVSKSWSTPVGLASWQKEHHLLPSQLFIQYTNRMAVDLNRQRHEKPGALRSPALIWWFVAH</sequence>
<comment type="caution">
    <text evidence="2">The sequence shown here is derived from an EMBL/GenBank/DDBJ whole genome shotgun (WGS) entry which is preliminary data.</text>
</comment>
<keyword evidence="1" id="KW-0812">Transmembrane</keyword>
<name>A0A7X6L4P6_9NOCA</name>
<evidence type="ECO:0000313" key="2">
    <source>
        <dbReference type="EMBL" id="NKY27750.1"/>
    </source>
</evidence>
<dbReference type="EMBL" id="JAAXOS010000007">
    <property type="protein sequence ID" value="NKY27750.1"/>
    <property type="molecule type" value="Genomic_DNA"/>
</dbReference>
<dbReference type="AlphaFoldDB" id="A0A7X6L4P6"/>
<dbReference type="RefSeq" id="WP_062969423.1">
    <property type="nucleotide sequence ID" value="NZ_JAAXOS010000007.1"/>
</dbReference>
<reference evidence="2 3" key="1">
    <citation type="submission" date="2020-04" db="EMBL/GenBank/DDBJ databases">
        <title>MicrobeNet Type strains.</title>
        <authorList>
            <person name="Nicholson A.C."/>
        </authorList>
    </citation>
    <scope>NUCLEOTIDE SEQUENCE [LARGE SCALE GENOMIC DNA]</scope>
    <source>
        <strain evidence="2 3">DSM 44956</strain>
    </source>
</reference>
<accession>A0A7X6L4P6</accession>
<protein>
    <submittedName>
        <fullName evidence="2">Uncharacterized protein</fullName>
    </submittedName>
</protein>
<evidence type="ECO:0000313" key="3">
    <source>
        <dbReference type="Proteomes" id="UP000540698"/>
    </source>
</evidence>
<evidence type="ECO:0000256" key="1">
    <source>
        <dbReference type="SAM" id="Phobius"/>
    </source>
</evidence>
<keyword evidence="1" id="KW-1133">Transmembrane helix</keyword>
<dbReference type="Proteomes" id="UP000540698">
    <property type="component" value="Unassembled WGS sequence"/>
</dbReference>
<organism evidence="2 3">
    <name type="scientific">Nocardia gamkensis</name>
    <dbReference type="NCBI Taxonomy" id="352869"/>
    <lineage>
        <taxon>Bacteria</taxon>
        <taxon>Bacillati</taxon>
        <taxon>Actinomycetota</taxon>
        <taxon>Actinomycetes</taxon>
        <taxon>Mycobacteriales</taxon>
        <taxon>Nocardiaceae</taxon>
        <taxon>Nocardia</taxon>
    </lineage>
</organism>